<organism evidence="1 2">
    <name type="scientific">Natrinema pallidum</name>
    <dbReference type="NCBI Taxonomy" id="69527"/>
    <lineage>
        <taxon>Archaea</taxon>
        <taxon>Methanobacteriati</taxon>
        <taxon>Methanobacteriota</taxon>
        <taxon>Stenosarchaea group</taxon>
        <taxon>Halobacteria</taxon>
        <taxon>Halobacteriales</taxon>
        <taxon>Natrialbaceae</taxon>
        <taxon>Natrinema</taxon>
    </lineage>
</organism>
<dbReference type="AlphaFoldDB" id="A0A4V1IF32"/>
<gene>
    <name evidence="1" type="ORF">FGF80_10170</name>
</gene>
<dbReference type="Proteomes" id="UP000307562">
    <property type="component" value="Chromosome"/>
</dbReference>
<protein>
    <submittedName>
        <fullName evidence="1">Uncharacterized protein</fullName>
    </submittedName>
</protein>
<accession>A0A4V1IF32</accession>
<dbReference type="KEGG" id="npl:FGF80_10170"/>
<proteinExistence type="predicted"/>
<keyword evidence="2" id="KW-1185">Reference proteome</keyword>
<evidence type="ECO:0000313" key="2">
    <source>
        <dbReference type="Proteomes" id="UP000307562"/>
    </source>
</evidence>
<reference evidence="2" key="1">
    <citation type="submission" date="2019-05" db="EMBL/GenBank/DDBJ databases">
        <title>Complete Genome Sequence and Methylation Pattern of the Halophilic Archaeon Natrinema pallidum BOL6-1.</title>
        <authorList>
            <person name="DasSarma P."/>
            <person name="DasSarma B.P."/>
            <person name="DasSarma S.L."/>
            <person name="Martinez F.L."/>
            <person name="Guzman D."/>
            <person name="Roberts R.J."/>
            <person name="DasSarma S."/>
        </authorList>
    </citation>
    <scope>NUCLEOTIDE SEQUENCE [LARGE SCALE GENOMIC DNA]</scope>
    <source>
        <strain evidence="2">BOL6-1</strain>
    </source>
</reference>
<dbReference type="EMBL" id="CP040637">
    <property type="protein sequence ID" value="QCW03584.1"/>
    <property type="molecule type" value="Genomic_DNA"/>
</dbReference>
<name>A0A4V1IF32_9EURY</name>
<evidence type="ECO:0000313" key="1">
    <source>
        <dbReference type="EMBL" id="QCW03584.1"/>
    </source>
</evidence>
<dbReference type="GeneID" id="96156351"/>
<sequence length="144" mass="16301">MVRRGYRANQVVSDAVSDRVDEFESPVLENWMHTVDDGDELVHHYAEAIASAQYAADETDERYGWRDDLHTITDEAVEALEAAFEDHLDVLVAEVCATVANREGVWIEHADDEDVEPAVHEAREWLQAHEAAARRADVWDEVTA</sequence>
<dbReference type="RefSeq" id="WP_138653783.1">
    <property type="nucleotide sequence ID" value="NZ_CP040637.1"/>
</dbReference>